<evidence type="ECO:0000256" key="1">
    <source>
        <dbReference type="ARBA" id="ARBA00010062"/>
    </source>
</evidence>
<dbReference type="InterPro" id="IPR028081">
    <property type="entry name" value="Leu-bd"/>
</dbReference>
<feature type="domain" description="Leucine-binding protein" evidence="4">
    <location>
        <begin position="29"/>
        <end position="358"/>
    </location>
</feature>
<proteinExistence type="inferred from homology"/>
<dbReference type="OrthoDB" id="8878746at2"/>
<feature type="signal peptide" evidence="3">
    <location>
        <begin position="1"/>
        <end position="26"/>
    </location>
</feature>
<dbReference type="PANTHER" id="PTHR47235">
    <property type="entry name" value="BLR6548 PROTEIN"/>
    <property type="match status" value="1"/>
</dbReference>
<dbReference type="Proteomes" id="UP001152876">
    <property type="component" value="Unassembled WGS sequence"/>
</dbReference>
<protein>
    <submittedName>
        <fullName evidence="5">Extracellular ligand-binding receptor</fullName>
    </submittedName>
</protein>
<dbReference type="SUPFAM" id="SSF53822">
    <property type="entry name" value="Periplasmic binding protein-like I"/>
    <property type="match status" value="1"/>
</dbReference>
<keyword evidence="6" id="KW-1185">Reference proteome</keyword>
<dbReference type="PANTHER" id="PTHR47235:SF1">
    <property type="entry name" value="BLR6548 PROTEIN"/>
    <property type="match status" value="1"/>
</dbReference>
<name>A0A9X4NU14_9BURK</name>
<dbReference type="RefSeq" id="WP_084236056.1">
    <property type="nucleotide sequence ID" value="NZ_AOGK01000029.1"/>
</dbReference>
<comment type="similarity">
    <text evidence="1">Belongs to the leucine-binding protein family.</text>
</comment>
<evidence type="ECO:0000256" key="2">
    <source>
        <dbReference type="ARBA" id="ARBA00022729"/>
    </source>
</evidence>
<dbReference type="Pfam" id="PF13458">
    <property type="entry name" value="Peripla_BP_6"/>
    <property type="match status" value="1"/>
</dbReference>
<sequence>MPIPMRHLLRWLIALALAGQAGLAMPAEPVVIGQSLPLTGSGFPVANRVLAGAKAYVERFNASGGLQGRPLELVTLDDGGDPGRHAANLRTLASQHRAVAVLNCLGESACRAAAEATRELRLPLIGPMSGALALRSPTLPQVFSLRPDDAREAAALARQLQSIGITRALLLSDGAEPARGEALAQALETSGIRLQRATVDATKDAIAGALQHMTPGAQQALVIHLGLDGQDALGRLDASLFTGVPGTIATLSSGGLTHMTRLFPGRVVGYTSVVPNPETPRLPVVREFLRDADAFIGPEAITFEGLEAYLNLRLFAEALRRAGPSADGARIAQSLEALGALDMGGFRLRFGPGQHHGSEFVEVGLRARDGRLLR</sequence>
<comment type="caution">
    <text evidence="5">The sequence shown here is derived from an EMBL/GenBank/DDBJ whole genome shotgun (WGS) entry which is preliminary data.</text>
</comment>
<dbReference type="Gene3D" id="3.40.50.2300">
    <property type="match status" value="2"/>
</dbReference>
<keyword evidence="2 3" id="KW-0732">Signal</keyword>
<evidence type="ECO:0000256" key="3">
    <source>
        <dbReference type="SAM" id="SignalP"/>
    </source>
</evidence>
<dbReference type="EMBL" id="AOGK01000029">
    <property type="protein sequence ID" value="MDG5977965.1"/>
    <property type="molecule type" value="Genomic_DNA"/>
</dbReference>
<evidence type="ECO:0000259" key="4">
    <source>
        <dbReference type="Pfam" id="PF13458"/>
    </source>
</evidence>
<dbReference type="AlphaFoldDB" id="A0A9X4NU14"/>
<gene>
    <name evidence="5" type="ORF">H010_22116</name>
</gene>
<evidence type="ECO:0000313" key="5">
    <source>
        <dbReference type="EMBL" id="MDG5977965.1"/>
    </source>
</evidence>
<dbReference type="CDD" id="cd06326">
    <property type="entry name" value="PBP1_ABC_ligand_binding-like"/>
    <property type="match status" value="1"/>
</dbReference>
<organism evidence="5 6">
    <name type="scientific">Hydrogenophaga taeniospiralis CCUG 15921</name>
    <dbReference type="NCBI Taxonomy" id="1281780"/>
    <lineage>
        <taxon>Bacteria</taxon>
        <taxon>Pseudomonadati</taxon>
        <taxon>Pseudomonadota</taxon>
        <taxon>Betaproteobacteria</taxon>
        <taxon>Burkholderiales</taxon>
        <taxon>Comamonadaceae</taxon>
        <taxon>Hydrogenophaga</taxon>
    </lineage>
</organism>
<accession>A0A9X4NU14</accession>
<evidence type="ECO:0000313" key="6">
    <source>
        <dbReference type="Proteomes" id="UP001152876"/>
    </source>
</evidence>
<dbReference type="InterPro" id="IPR028082">
    <property type="entry name" value="Peripla_BP_I"/>
</dbReference>
<feature type="chain" id="PRO_5040903947" evidence="3">
    <location>
        <begin position="27"/>
        <end position="374"/>
    </location>
</feature>
<reference evidence="5" key="1">
    <citation type="submission" date="2013-01" db="EMBL/GenBank/DDBJ databases">
        <title>Genome draft of Hydrogenophaga taeniospiralis 2K1.</title>
        <authorList>
            <person name="Gomila M."/>
            <person name="Lalucat J."/>
        </authorList>
    </citation>
    <scope>NUCLEOTIDE SEQUENCE</scope>
    <source>
        <strain evidence="5">CCUG 15921</strain>
    </source>
</reference>
<keyword evidence="5" id="KW-0675">Receptor</keyword>